<evidence type="ECO:0000313" key="2">
    <source>
        <dbReference type="EMBL" id="EJN57549.1"/>
    </source>
</evidence>
<dbReference type="Proteomes" id="UP000007813">
    <property type="component" value="Unassembled WGS sequence"/>
</dbReference>
<organism evidence="2 3">
    <name type="scientific">Halogranum salarium B-1</name>
    <dbReference type="NCBI Taxonomy" id="1210908"/>
    <lineage>
        <taxon>Archaea</taxon>
        <taxon>Methanobacteriati</taxon>
        <taxon>Methanobacteriota</taxon>
        <taxon>Stenosarchaea group</taxon>
        <taxon>Halobacteria</taxon>
        <taxon>Halobacteriales</taxon>
        <taxon>Haloferacaceae</taxon>
    </lineage>
</organism>
<proteinExistence type="predicted"/>
<sequence>MSSRNVLKAEEIGWVFPDLRLRGAGQGGDLTQFTMEGELETFVREVLQNANDATDPESEKPVDVEFKIRDISGERLKNFKEAFRWNHWKSQVDAAAQSDNQIAQRIHRFADRVESEDQLRVLIVEDKHTQGLTGPDEDRPGRGSTNFSALVRDSLESNKSQEASGGKFGLGKAVLRIFSGTSTVFFNSVLSEPDPRPNSPRLIGRTRLPQHWRAETRHNGQGFFGDTAACEDEFEPPVSLWGSSAQELAEQLQFPREDYETPGTSIMIVGFRDPSREEPRDADELAQAICNEAEKWFWPAIWRGGLEVRTSTESESFTATPESNPSIEPFIECLENADGSKVLEGTGDVVHESLDISIPDRTAKPAKEMTDQGKVGLAVRLTMEDKNEYTNHVALIRGAGMVVRYWNRSKLVHGNRNFHAVTLGGEARAWLDDEEPTADDTDVEMFLKDAEPPAHDDWMQTDATRDDYKLGSKKTISGLKDDIESTISQLVGPKFDRGARGPQLLANRFPLTNQGTREEPTGESRLDGKVSIRRDNESQRWLFEGRVVPVSPDHELVEVEITLPRMSEERQMPNDFVRIDRFTELPEDCSEYPRDNGNAVVITPYGGASEITFKGESDIDRIGAKTRINIEGTVRDVGGETEADDE</sequence>
<protein>
    <submittedName>
        <fullName evidence="2">Uncharacterized protein</fullName>
    </submittedName>
</protein>
<name>J3JDJ7_9EURY</name>
<dbReference type="eggNOG" id="arCOG14368">
    <property type="taxonomic scope" value="Archaea"/>
</dbReference>
<comment type="caution">
    <text evidence="2">The sequence shown here is derived from an EMBL/GenBank/DDBJ whole genome shotgun (WGS) entry which is preliminary data.</text>
</comment>
<dbReference type="EMBL" id="ALJD01000012">
    <property type="protein sequence ID" value="EJN57549.1"/>
    <property type="molecule type" value="Genomic_DNA"/>
</dbReference>
<evidence type="ECO:0000256" key="1">
    <source>
        <dbReference type="SAM" id="MobiDB-lite"/>
    </source>
</evidence>
<evidence type="ECO:0000313" key="3">
    <source>
        <dbReference type="Proteomes" id="UP000007813"/>
    </source>
</evidence>
<dbReference type="AlphaFoldDB" id="J3JDJ7"/>
<dbReference type="OrthoDB" id="232154at2157"/>
<feature type="region of interest" description="Disordered" evidence="1">
    <location>
        <begin position="126"/>
        <end position="147"/>
    </location>
</feature>
<gene>
    <name evidence="2" type="ORF">HSB1_39100</name>
</gene>
<reference evidence="2 3" key="1">
    <citation type="journal article" date="2012" name="J. Bacteriol.">
        <title>Draft Genome Sequence of the Extremely Halophilic Archaeon Halogranum salarium B-1T.</title>
        <authorList>
            <person name="Kim K.K."/>
            <person name="Lee K.C."/>
            <person name="Lee J.S."/>
        </authorList>
    </citation>
    <scope>NUCLEOTIDE SEQUENCE [LARGE SCALE GENOMIC DNA]</scope>
    <source>
        <strain evidence="2 3">B-1</strain>
    </source>
</reference>
<accession>J3JDJ7</accession>
<dbReference type="RefSeq" id="WP_009377214.1">
    <property type="nucleotide sequence ID" value="NZ_ALJD01000012.1"/>
</dbReference>